<feature type="transmembrane region" description="Helical" evidence="2">
    <location>
        <begin position="402"/>
        <end position="423"/>
    </location>
</feature>
<feature type="transmembrane region" description="Helical" evidence="2">
    <location>
        <begin position="372"/>
        <end position="390"/>
    </location>
</feature>
<keyword evidence="4" id="KW-1185">Reference proteome</keyword>
<proteinExistence type="predicted"/>
<dbReference type="EMBL" id="CP071090">
    <property type="protein sequence ID" value="QSQ20756.1"/>
    <property type="molecule type" value="Genomic_DNA"/>
</dbReference>
<feature type="transmembrane region" description="Helical" evidence="2">
    <location>
        <begin position="285"/>
        <end position="303"/>
    </location>
</feature>
<keyword evidence="2" id="KW-0812">Transmembrane</keyword>
<feature type="region of interest" description="Disordered" evidence="1">
    <location>
        <begin position="1"/>
        <end position="87"/>
    </location>
</feature>
<protein>
    <submittedName>
        <fullName evidence="3">DUF4173 domain-containing protein</fullName>
    </submittedName>
</protein>
<feature type="transmembrane region" description="Helical" evidence="2">
    <location>
        <begin position="435"/>
        <end position="455"/>
    </location>
</feature>
<keyword evidence="2" id="KW-1133">Transmembrane helix</keyword>
<feature type="transmembrane region" description="Helical" evidence="2">
    <location>
        <begin position="145"/>
        <end position="161"/>
    </location>
</feature>
<gene>
    <name evidence="3" type="ORF">JY651_36830</name>
</gene>
<feature type="compositionally biased region" description="Low complexity" evidence="1">
    <location>
        <begin position="17"/>
        <end position="32"/>
    </location>
</feature>
<organism evidence="3 4">
    <name type="scientific">Pyxidicoccus parkwayensis</name>
    <dbReference type="NCBI Taxonomy" id="2813578"/>
    <lineage>
        <taxon>Bacteria</taxon>
        <taxon>Pseudomonadati</taxon>
        <taxon>Myxococcota</taxon>
        <taxon>Myxococcia</taxon>
        <taxon>Myxococcales</taxon>
        <taxon>Cystobacterineae</taxon>
        <taxon>Myxococcaceae</taxon>
        <taxon>Pyxidicoccus</taxon>
    </lineage>
</organism>
<dbReference type="RefSeq" id="WP_206722336.1">
    <property type="nucleotide sequence ID" value="NZ_CP071090.1"/>
</dbReference>
<reference evidence="3 4" key="1">
    <citation type="submission" date="2021-02" db="EMBL/GenBank/DDBJ databases">
        <title>De Novo genome assembly of isolated myxobacteria.</title>
        <authorList>
            <person name="Stevens D.C."/>
        </authorList>
    </citation>
    <scope>NUCLEOTIDE SEQUENCE [LARGE SCALE GENOMIC DNA]</scope>
    <source>
        <strain evidence="4">SCPEA02</strain>
    </source>
</reference>
<evidence type="ECO:0000256" key="1">
    <source>
        <dbReference type="SAM" id="MobiDB-lite"/>
    </source>
</evidence>
<accession>A0ABX7NPI9</accession>
<dbReference type="Pfam" id="PF13687">
    <property type="entry name" value="DUF4153"/>
    <property type="match status" value="1"/>
</dbReference>
<evidence type="ECO:0000256" key="2">
    <source>
        <dbReference type="SAM" id="Phobius"/>
    </source>
</evidence>
<evidence type="ECO:0000313" key="3">
    <source>
        <dbReference type="EMBL" id="QSQ20756.1"/>
    </source>
</evidence>
<feature type="transmembrane region" description="Helical" evidence="2">
    <location>
        <begin position="167"/>
        <end position="187"/>
    </location>
</feature>
<dbReference type="InterPro" id="IPR025291">
    <property type="entry name" value="DUF4153"/>
</dbReference>
<feature type="transmembrane region" description="Helical" evidence="2">
    <location>
        <begin position="467"/>
        <end position="485"/>
    </location>
</feature>
<feature type="transmembrane region" description="Helical" evidence="2">
    <location>
        <begin position="114"/>
        <end position="133"/>
    </location>
</feature>
<sequence>MSTYVPPDSTPAPSLTSPPEATPSGASTPASSRVSAPEASSFGATPPGAATSPRTSSPRPPPSRGTTESGPVVTAHRQAPRTTPLLPQVRAPRATLGAALGLGVLAEVLLDRPLWGVSFPIVVAALMGTLVVLGGREGWQRARPNAWLAAPLLIISGFVAVRASEWLLALNLLTSAALLLLLTHLWAAGRVQRLGLMGYPLVALASTFRGLLYPPALIRDTVDLRSAREHAPRLLPFVRGVLIALPVLLVFCVLLQSADAAFAVAMNRLWSVDVWTLFGSTLGRLMGAGFSAFVAAAALGHALRRRRGAERGEAEATPARPRLGLTEALTLILAVDALFLVFAGFQVAYLFIGGASSPAEGYTYAEYARRGFFELLLVSMMTLGLVMALARWTRRESPLAQGVFRVGATLMVALTVVILASAVKRMTLYEDAFGYTRLRLFTHVFMYALGAVLTWRAVTLWWRPERFAIGAFVTALGAVLAVNAINPDALIVRLNIERATDASGPDVYYLSGLSSDAVPELVRDTAQGPAWRTDLLRQYAERLPAASSWPEWNLSHARARWALQSVDTTVRPE</sequence>
<evidence type="ECO:0000313" key="4">
    <source>
        <dbReference type="Proteomes" id="UP000662747"/>
    </source>
</evidence>
<name>A0ABX7NPI9_9BACT</name>
<feature type="transmembrane region" description="Helical" evidence="2">
    <location>
        <begin position="328"/>
        <end position="352"/>
    </location>
</feature>
<feature type="transmembrane region" description="Helical" evidence="2">
    <location>
        <begin position="241"/>
        <end position="265"/>
    </location>
</feature>
<keyword evidence="2" id="KW-0472">Membrane</keyword>
<dbReference type="Proteomes" id="UP000662747">
    <property type="component" value="Chromosome"/>
</dbReference>